<keyword evidence="2" id="KW-1185">Reference proteome</keyword>
<gene>
    <name evidence="1" type="ORF">DPEC_G00114950</name>
</gene>
<organism evidence="1 2">
    <name type="scientific">Dallia pectoralis</name>
    <name type="common">Alaska blackfish</name>
    <dbReference type="NCBI Taxonomy" id="75939"/>
    <lineage>
        <taxon>Eukaryota</taxon>
        <taxon>Metazoa</taxon>
        <taxon>Chordata</taxon>
        <taxon>Craniata</taxon>
        <taxon>Vertebrata</taxon>
        <taxon>Euteleostomi</taxon>
        <taxon>Actinopterygii</taxon>
        <taxon>Neopterygii</taxon>
        <taxon>Teleostei</taxon>
        <taxon>Protacanthopterygii</taxon>
        <taxon>Esociformes</taxon>
        <taxon>Umbridae</taxon>
        <taxon>Dallia</taxon>
    </lineage>
</organism>
<name>A0ACC2GU16_DALPE</name>
<dbReference type="Proteomes" id="UP001157502">
    <property type="component" value="Chromosome 9"/>
</dbReference>
<comment type="caution">
    <text evidence="1">The sequence shown here is derived from an EMBL/GenBank/DDBJ whole genome shotgun (WGS) entry which is preliminary data.</text>
</comment>
<evidence type="ECO:0000313" key="2">
    <source>
        <dbReference type="Proteomes" id="UP001157502"/>
    </source>
</evidence>
<dbReference type="EMBL" id="CM055736">
    <property type="protein sequence ID" value="KAJ8007189.1"/>
    <property type="molecule type" value="Genomic_DNA"/>
</dbReference>
<sequence length="152" mass="16375">MGGVRCTARLRTPDLLIELFSWEPMTEPEQLDPDQSCHRLGRQTQVAPPEPLLCPQITLSLDIVGQLTLSSTEVAVTHISVSRRSGGRGKDGIVGARVGHSYPGQLQSPWPPSRLPFTQPTPPPYGGGEQSQHTYSAHSVCTGEAVGRQVKG</sequence>
<accession>A0ACC2GU16</accession>
<proteinExistence type="predicted"/>
<protein>
    <submittedName>
        <fullName evidence="1">Uncharacterized protein</fullName>
    </submittedName>
</protein>
<reference evidence="1" key="1">
    <citation type="submission" date="2021-05" db="EMBL/GenBank/DDBJ databases">
        <authorList>
            <person name="Pan Q."/>
            <person name="Jouanno E."/>
            <person name="Zahm M."/>
            <person name="Klopp C."/>
            <person name="Cabau C."/>
            <person name="Louis A."/>
            <person name="Berthelot C."/>
            <person name="Parey E."/>
            <person name="Roest Crollius H."/>
            <person name="Montfort J."/>
            <person name="Robinson-Rechavi M."/>
            <person name="Bouchez O."/>
            <person name="Lampietro C."/>
            <person name="Lopez Roques C."/>
            <person name="Donnadieu C."/>
            <person name="Postlethwait J."/>
            <person name="Bobe J."/>
            <person name="Dillon D."/>
            <person name="Chandos A."/>
            <person name="von Hippel F."/>
            <person name="Guiguen Y."/>
        </authorList>
    </citation>
    <scope>NUCLEOTIDE SEQUENCE</scope>
    <source>
        <strain evidence="1">YG-Jan2019</strain>
    </source>
</reference>
<evidence type="ECO:0000313" key="1">
    <source>
        <dbReference type="EMBL" id="KAJ8007189.1"/>
    </source>
</evidence>